<feature type="transmembrane region" description="Helical" evidence="1">
    <location>
        <begin position="34"/>
        <end position="51"/>
    </location>
</feature>
<keyword evidence="3" id="KW-1185">Reference proteome</keyword>
<sequence>MGEKHAGKDWRAINDTPAMTGVLSKEKRRGLHEQSAPFFIAGIIIVLWKLFAVMPAQKIQKTIIIISTVAACLLGSSAHADHRQDCESADYAKRYDDTFAAGMKNNVERLRQQQATHQKKLDGMVAALKKSGVWSDDDSVTFFTNIWADESGKAVEAGRKKATERWKIQVLTVQSWDATMSDHPAQKTRGMCLLAPRVLDEAIVFYDALEKVWSYMEMKVAEVAKDKNVTLPALP</sequence>
<gene>
    <name evidence="2" type="ORF">D9M09_25715</name>
</gene>
<keyword evidence="1" id="KW-0812">Transmembrane</keyword>
<keyword evidence="1" id="KW-1133">Transmembrane helix</keyword>
<dbReference type="AlphaFoldDB" id="A0A3G2EF70"/>
<dbReference type="EMBL" id="CP033019">
    <property type="protein sequence ID" value="AYM78807.1"/>
    <property type="molecule type" value="Genomic_DNA"/>
</dbReference>
<keyword evidence="1" id="KW-0472">Membrane</keyword>
<organism evidence="2 3">
    <name type="scientific">Janthinobacterium agaricidamnosum</name>
    <dbReference type="NCBI Taxonomy" id="55508"/>
    <lineage>
        <taxon>Bacteria</taxon>
        <taxon>Pseudomonadati</taxon>
        <taxon>Pseudomonadota</taxon>
        <taxon>Betaproteobacteria</taxon>
        <taxon>Burkholderiales</taxon>
        <taxon>Oxalobacteraceae</taxon>
        <taxon>Janthinobacterium</taxon>
    </lineage>
</organism>
<evidence type="ECO:0000313" key="3">
    <source>
        <dbReference type="Proteomes" id="UP000279594"/>
    </source>
</evidence>
<reference evidence="2 3" key="1">
    <citation type="submission" date="2018-10" db="EMBL/GenBank/DDBJ databases">
        <title>Effects of UV and annual dynamics of microbial communities in freshwater RAS systems.</title>
        <authorList>
            <person name="Bekkelund A.K."/>
            <person name="Hansen B.R."/>
            <person name="Stokken H."/>
            <person name="Eriksen B.F."/>
            <person name="Kashulin N.A."/>
        </authorList>
    </citation>
    <scope>NUCLEOTIDE SEQUENCE [LARGE SCALE GENOMIC DNA]</scope>
    <source>
        <strain evidence="2 3">BHSEK</strain>
    </source>
</reference>
<evidence type="ECO:0000313" key="2">
    <source>
        <dbReference type="EMBL" id="AYM78807.1"/>
    </source>
</evidence>
<protein>
    <submittedName>
        <fullName evidence="2">Uncharacterized protein</fullName>
    </submittedName>
</protein>
<dbReference type="Proteomes" id="UP000279594">
    <property type="component" value="Chromosome"/>
</dbReference>
<evidence type="ECO:0000256" key="1">
    <source>
        <dbReference type="SAM" id="Phobius"/>
    </source>
</evidence>
<name>A0A3G2EF70_9BURK</name>
<proteinExistence type="predicted"/>
<accession>A0A3G2EF70</accession>